<keyword evidence="12" id="KW-1015">Disulfide bond</keyword>
<comment type="subcellular location">
    <subcellularLocation>
        <location evidence="2">Endoplasmic reticulum membrane</location>
        <topology evidence="2">Single-pass type II membrane protein</topology>
    </subcellularLocation>
    <subcellularLocation>
        <location evidence="1">Golgi apparatus membrane</location>
        <topology evidence="1">Single-pass type II membrane protein</topology>
    </subcellularLocation>
</comment>
<accession>A0ABZ1CK64</accession>
<evidence type="ECO:0000256" key="1">
    <source>
        <dbReference type="ARBA" id="ARBA00004323"/>
    </source>
</evidence>
<keyword evidence="4" id="KW-0808">Transferase</keyword>
<keyword evidence="9" id="KW-1133">Transmembrane helix</keyword>
<keyword evidence="8" id="KW-0735">Signal-anchor</keyword>
<name>A0ABZ1CK64_9PROT</name>
<evidence type="ECO:0000256" key="4">
    <source>
        <dbReference type="ARBA" id="ARBA00022679"/>
    </source>
</evidence>
<evidence type="ECO:0000256" key="14">
    <source>
        <dbReference type="ARBA" id="ARBA00042865"/>
    </source>
</evidence>
<dbReference type="Proteomes" id="UP001334732">
    <property type="component" value="Chromosome"/>
</dbReference>
<evidence type="ECO:0000256" key="9">
    <source>
        <dbReference type="ARBA" id="ARBA00022989"/>
    </source>
</evidence>
<dbReference type="Pfam" id="PF02485">
    <property type="entry name" value="Branch"/>
    <property type="match status" value="1"/>
</dbReference>
<keyword evidence="11" id="KW-0472">Membrane</keyword>
<keyword evidence="5" id="KW-0812">Transmembrane</keyword>
<dbReference type="RefSeq" id="WP_324778858.1">
    <property type="nucleotide sequence ID" value="NZ_CP141769.1"/>
</dbReference>
<keyword evidence="7" id="KW-0256">Endoplasmic reticulum</keyword>
<evidence type="ECO:0000256" key="10">
    <source>
        <dbReference type="ARBA" id="ARBA00023034"/>
    </source>
</evidence>
<evidence type="ECO:0000256" key="7">
    <source>
        <dbReference type="ARBA" id="ARBA00022824"/>
    </source>
</evidence>
<evidence type="ECO:0000256" key="5">
    <source>
        <dbReference type="ARBA" id="ARBA00022692"/>
    </source>
</evidence>
<evidence type="ECO:0000256" key="2">
    <source>
        <dbReference type="ARBA" id="ARBA00004648"/>
    </source>
</evidence>
<keyword evidence="10" id="KW-0333">Golgi apparatus</keyword>
<evidence type="ECO:0000256" key="8">
    <source>
        <dbReference type="ARBA" id="ARBA00022968"/>
    </source>
</evidence>
<evidence type="ECO:0000256" key="6">
    <source>
        <dbReference type="ARBA" id="ARBA00022723"/>
    </source>
</evidence>
<evidence type="ECO:0000313" key="16">
    <source>
        <dbReference type="Proteomes" id="UP001334732"/>
    </source>
</evidence>
<dbReference type="PANTHER" id="PTHR46025">
    <property type="entry name" value="XYLOSYLTRANSFERASE OXT"/>
    <property type="match status" value="1"/>
</dbReference>
<dbReference type="InterPro" id="IPR003406">
    <property type="entry name" value="Glyco_trans_14"/>
</dbReference>
<evidence type="ECO:0000313" key="15">
    <source>
        <dbReference type="EMBL" id="WRS38328.1"/>
    </source>
</evidence>
<sequence length="319" mass="36195">MRIAFGILSSNNTAAAIQQIIDAIGPGHTVIIHHDFSKQPDFHVSGDDVHVIEDYVTTGWGGWSLVEATLRLMETAIARGEFDYFQLLSDTCLPVRPVEEFVDYLATVRPDANIDHVSLRDVPAVMMSHGYRAFAAKDTMRHKLLRRLKYWRERRDAEYQEIAGLAVHTERDKNACRAALFDPQQLVLQLAARGRGFSHPFGRDFECHAGSQWFGCSRAVCHGVLEWVREHAEAFAHFKTMYGPDEFFFHSVIVNMRPLNIQKSNHLINTFDAAAGQRGPAFLESGDLDRLISSGKYFARKFPKEPGHPLRIDMIRRCA</sequence>
<dbReference type="InterPro" id="IPR043538">
    <property type="entry name" value="XYLT"/>
</dbReference>
<gene>
    <name evidence="15" type="ORF">VA613_09950</name>
</gene>
<keyword evidence="13" id="KW-0325">Glycoprotein</keyword>
<evidence type="ECO:0000256" key="3">
    <source>
        <dbReference type="ARBA" id="ARBA00022676"/>
    </source>
</evidence>
<organism evidence="15 16">
    <name type="scientific">Thiobacillus sedimenti</name>
    <dbReference type="NCBI Taxonomy" id="3110231"/>
    <lineage>
        <taxon>Bacteria</taxon>
        <taxon>Pseudomonadati</taxon>
        <taxon>Pseudomonadota</taxon>
        <taxon>Betaproteobacteria</taxon>
        <taxon>Nitrosomonadales</taxon>
        <taxon>Thiobacillaceae</taxon>
        <taxon>Thiobacillus</taxon>
    </lineage>
</organism>
<evidence type="ECO:0000256" key="12">
    <source>
        <dbReference type="ARBA" id="ARBA00023157"/>
    </source>
</evidence>
<keyword evidence="6" id="KW-0479">Metal-binding</keyword>
<dbReference type="EMBL" id="CP141769">
    <property type="protein sequence ID" value="WRS38328.1"/>
    <property type="molecule type" value="Genomic_DNA"/>
</dbReference>
<proteinExistence type="predicted"/>
<keyword evidence="3" id="KW-0328">Glycosyltransferase</keyword>
<protein>
    <recommendedName>
        <fullName evidence="14">Peptide O-xylosyltransferase</fullName>
    </recommendedName>
</protein>
<evidence type="ECO:0000256" key="13">
    <source>
        <dbReference type="ARBA" id="ARBA00023180"/>
    </source>
</evidence>
<reference evidence="15 16" key="1">
    <citation type="submission" date="2023-12" db="EMBL/GenBank/DDBJ databases">
        <title>Thiobacillus sedimentum sp. nov., a chemolithoautotrophic sulfur-oxidizing bacterium isolated from freshwater sediment.</title>
        <authorList>
            <person name="Luo J."/>
            <person name="Dai C."/>
        </authorList>
    </citation>
    <scope>NUCLEOTIDE SEQUENCE [LARGE SCALE GENOMIC DNA]</scope>
    <source>
        <strain evidence="15 16">SCUT-2</strain>
    </source>
</reference>
<keyword evidence="16" id="KW-1185">Reference proteome</keyword>
<evidence type="ECO:0000256" key="11">
    <source>
        <dbReference type="ARBA" id="ARBA00023136"/>
    </source>
</evidence>
<dbReference type="PANTHER" id="PTHR46025:SF3">
    <property type="entry name" value="XYLOSYLTRANSFERASE OXT"/>
    <property type="match status" value="1"/>
</dbReference>